<dbReference type="EC" id="1.1.1.23" evidence="4 12"/>
<comment type="pathway">
    <text evidence="2 12">Amino-acid biosynthesis; L-histidine biosynthesis; L-histidine from 5-phospho-alpha-D-ribose 1-diphosphate: step 9/9.</text>
</comment>
<evidence type="ECO:0000256" key="9">
    <source>
        <dbReference type="ARBA" id="ARBA00023027"/>
    </source>
</evidence>
<evidence type="ECO:0000256" key="13">
    <source>
        <dbReference type="PIRNR" id="PIRNR000099"/>
    </source>
</evidence>
<keyword evidence="8 12" id="KW-0560">Oxidoreductase</keyword>
<protein>
    <recommendedName>
        <fullName evidence="5 12">Histidinol dehydrogenase</fullName>
        <shortName evidence="12">HDH</shortName>
        <ecNumber evidence="4 12">1.1.1.23</ecNumber>
    </recommendedName>
</protein>
<dbReference type="EMBL" id="FOVM01000003">
    <property type="protein sequence ID" value="SFN58567.1"/>
    <property type="molecule type" value="Genomic_DNA"/>
</dbReference>
<dbReference type="Gene3D" id="1.20.5.1300">
    <property type="match status" value="1"/>
</dbReference>
<evidence type="ECO:0000256" key="5">
    <source>
        <dbReference type="ARBA" id="ARBA00016531"/>
    </source>
</evidence>
<dbReference type="AlphaFoldDB" id="A0A1I5A7W8"/>
<evidence type="ECO:0000256" key="1">
    <source>
        <dbReference type="ARBA" id="ARBA00003850"/>
    </source>
</evidence>
<feature type="binding site" evidence="12 15">
    <location>
        <position position="294"/>
    </location>
    <ligand>
        <name>substrate</name>
    </ligand>
</feature>
<dbReference type="PANTHER" id="PTHR21256:SF2">
    <property type="entry name" value="HISTIDINE BIOSYNTHESIS TRIFUNCTIONAL PROTEIN"/>
    <property type="match status" value="1"/>
</dbReference>
<comment type="caution">
    <text evidence="12">Lacks conserved residue(s) required for the propagation of feature annotation.</text>
</comment>
<gene>
    <name evidence="12" type="primary">hisD</name>
    <name evidence="18" type="ORF">SAMN05216219_1246</name>
</gene>
<evidence type="ECO:0000256" key="7">
    <source>
        <dbReference type="ARBA" id="ARBA00022833"/>
    </source>
</evidence>
<evidence type="ECO:0000256" key="3">
    <source>
        <dbReference type="ARBA" id="ARBA00010178"/>
    </source>
</evidence>
<feature type="binding site" evidence="12 15">
    <location>
        <position position="297"/>
    </location>
    <ligand>
        <name>substrate</name>
    </ligand>
</feature>
<dbReference type="GO" id="GO:0005829">
    <property type="term" value="C:cytosol"/>
    <property type="evidence" value="ECO:0007669"/>
    <property type="project" value="TreeGrafter"/>
</dbReference>
<dbReference type="CDD" id="cd06572">
    <property type="entry name" value="Histidinol_dh"/>
    <property type="match status" value="1"/>
</dbReference>
<reference evidence="19" key="1">
    <citation type="submission" date="2016-10" db="EMBL/GenBank/DDBJ databases">
        <authorList>
            <person name="Varghese N."/>
            <person name="Submissions S."/>
        </authorList>
    </citation>
    <scope>NUCLEOTIDE SEQUENCE [LARGE SCALE GENOMIC DNA]</scope>
    <source>
        <strain evidence="19">CGMCC 1.11101</strain>
    </source>
</reference>
<dbReference type="Gene3D" id="3.40.50.1980">
    <property type="entry name" value="Nitrogenase molybdenum iron protein domain"/>
    <property type="match status" value="2"/>
</dbReference>
<dbReference type="GO" id="GO:0051287">
    <property type="term" value="F:NAD binding"/>
    <property type="evidence" value="ECO:0007669"/>
    <property type="project" value="InterPro"/>
</dbReference>
<name>A0A1I5A7W8_9MICO</name>
<evidence type="ECO:0000256" key="16">
    <source>
        <dbReference type="PIRSR" id="PIRSR000099-4"/>
    </source>
</evidence>
<evidence type="ECO:0000256" key="10">
    <source>
        <dbReference type="ARBA" id="ARBA00023102"/>
    </source>
</evidence>
<dbReference type="InterPro" id="IPR001692">
    <property type="entry name" value="Histidinol_DH_CS"/>
</dbReference>
<dbReference type="SUPFAM" id="SSF53720">
    <property type="entry name" value="ALDH-like"/>
    <property type="match status" value="1"/>
</dbReference>
<sequence length="467" mass="47907">MLSLVTDAGGARRANASGAGALRLGGYAWFAMIQTLDLRGIHTTRAQLLSLIPRPTVDVSVASDAARLLIDEVRADGESALQRHAAQFDGVENVQIRVEPAAVAAAVDALDPAVREALESAIDRVRAATSAQVPVPVTTTLAPGATVRQRWQPVDRVGLYVPGGKAVYPSSVVMNVVAAQVAGVASIALASPAQREHGGAVHPTILAAAGLLGVSEIYAMGGASAIGALAYGVPELGLEPVDVVTGPGNIYVAAAKRLVRGVVGIDAEAGTTEILVIADAQADPRLIAADLISQAEHDEAAASLLVTDSADLADAVTSHLRSLSATTEHSTRVSEALGGPQSAIVLVDNLAEAARFSNAYGPEHLEIQTADNEAVLATITSAGAIFLGQHSPVSLGDYLAGSNHVLPTGGQSRFASGLGAYTFLRPQQVVDYDRTALSEVAQRVVALSRAEALPAHGDAITARFPSD</sequence>
<dbReference type="InterPro" id="IPR022695">
    <property type="entry name" value="Histidinol_DH_monofunct"/>
</dbReference>
<evidence type="ECO:0000256" key="12">
    <source>
        <dbReference type="HAMAP-Rule" id="MF_01024"/>
    </source>
</evidence>
<dbReference type="InterPro" id="IPR016161">
    <property type="entry name" value="Ald_DH/histidinol_DH"/>
</dbReference>
<feature type="binding site" evidence="12 16">
    <location>
        <position position="397"/>
    </location>
    <ligand>
        <name>Zn(2+)</name>
        <dbReference type="ChEBI" id="CHEBI:29105"/>
    </ligand>
</feature>
<feature type="binding site" evidence="12 15">
    <location>
        <position position="451"/>
    </location>
    <ligand>
        <name>substrate</name>
    </ligand>
</feature>
<feature type="binding site" evidence="12 15">
    <location>
        <position position="272"/>
    </location>
    <ligand>
        <name>substrate</name>
    </ligand>
</feature>
<dbReference type="PROSITE" id="PS00611">
    <property type="entry name" value="HISOL_DEHYDROGENASE"/>
    <property type="match status" value="1"/>
</dbReference>
<comment type="catalytic activity">
    <reaction evidence="11 12">
        <text>L-histidinol + 2 NAD(+) + H2O = L-histidine + 2 NADH + 3 H(+)</text>
        <dbReference type="Rhea" id="RHEA:20641"/>
        <dbReference type="ChEBI" id="CHEBI:15377"/>
        <dbReference type="ChEBI" id="CHEBI:15378"/>
        <dbReference type="ChEBI" id="CHEBI:57540"/>
        <dbReference type="ChEBI" id="CHEBI:57595"/>
        <dbReference type="ChEBI" id="CHEBI:57699"/>
        <dbReference type="ChEBI" id="CHEBI:57945"/>
        <dbReference type="EC" id="1.1.1.23"/>
    </reaction>
</comment>
<dbReference type="PRINTS" id="PR00083">
    <property type="entry name" value="HOLDHDRGNASE"/>
</dbReference>
<dbReference type="STRING" id="995034.SAMN05216219_1246"/>
<keyword evidence="10 12" id="KW-0368">Histidine biosynthesis</keyword>
<dbReference type="Pfam" id="PF00815">
    <property type="entry name" value="Histidinol_dh"/>
    <property type="match status" value="1"/>
</dbReference>
<evidence type="ECO:0000313" key="18">
    <source>
        <dbReference type="EMBL" id="SFN58567.1"/>
    </source>
</evidence>
<dbReference type="Proteomes" id="UP000198867">
    <property type="component" value="Unassembled WGS sequence"/>
</dbReference>
<keyword evidence="7 12" id="KW-0862">Zinc</keyword>
<evidence type="ECO:0000256" key="11">
    <source>
        <dbReference type="ARBA" id="ARBA00049489"/>
    </source>
</evidence>
<comment type="similarity">
    <text evidence="3 12 13 17">Belongs to the histidinol dehydrogenase family.</text>
</comment>
<keyword evidence="12" id="KW-0028">Amino-acid biosynthesis</keyword>
<keyword evidence="19" id="KW-1185">Reference proteome</keyword>
<proteinExistence type="inferred from homology"/>
<evidence type="ECO:0000256" key="4">
    <source>
        <dbReference type="ARBA" id="ARBA00012965"/>
    </source>
</evidence>
<evidence type="ECO:0000256" key="15">
    <source>
        <dbReference type="PIRSR" id="PIRSR000099-3"/>
    </source>
</evidence>
<dbReference type="FunFam" id="3.40.50.1980:FF:000001">
    <property type="entry name" value="Histidinol dehydrogenase"/>
    <property type="match status" value="1"/>
</dbReference>
<dbReference type="PIRSF" id="PIRSF000099">
    <property type="entry name" value="Histidinol_dh"/>
    <property type="match status" value="1"/>
</dbReference>
<dbReference type="GO" id="GO:0004399">
    <property type="term" value="F:histidinol dehydrogenase activity"/>
    <property type="evidence" value="ECO:0007669"/>
    <property type="project" value="UniProtKB-UniRule"/>
</dbReference>
<feature type="binding site" evidence="12 16">
    <location>
        <position position="294"/>
    </location>
    <ligand>
        <name>Zn(2+)</name>
        <dbReference type="ChEBI" id="CHEBI:29105"/>
    </ligand>
</feature>
<feature type="binding site" evidence="12 16">
    <location>
        <position position="297"/>
    </location>
    <ligand>
        <name>Zn(2+)</name>
        <dbReference type="ChEBI" id="CHEBI:29105"/>
    </ligand>
</feature>
<dbReference type="PANTHER" id="PTHR21256">
    <property type="entry name" value="HISTIDINOL DEHYDROGENASE HDH"/>
    <property type="match status" value="1"/>
</dbReference>
<dbReference type="GO" id="GO:0000105">
    <property type="term" value="P:L-histidine biosynthetic process"/>
    <property type="evidence" value="ECO:0007669"/>
    <property type="project" value="UniProtKB-UniRule"/>
</dbReference>
<feature type="binding site" evidence="12 15">
    <location>
        <position position="364"/>
    </location>
    <ligand>
        <name>substrate</name>
    </ligand>
</feature>
<evidence type="ECO:0000256" key="6">
    <source>
        <dbReference type="ARBA" id="ARBA00022723"/>
    </source>
</evidence>
<dbReference type="HAMAP" id="MF_01024">
    <property type="entry name" value="HisD"/>
    <property type="match status" value="1"/>
</dbReference>
<evidence type="ECO:0000256" key="17">
    <source>
        <dbReference type="RuleBase" id="RU004175"/>
    </source>
</evidence>
<evidence type="ECO:0000313" key="19">
    <source>
        <dbReference type="Proteomes" id="UP000198867"/>
    </source>
</evidence>
<comment type="function">
    <text evidence="1 12">Catalyzes the sequential NAD-dependent oxidations of L-histidinol to L-histidinaldehyde and then to L-histidine.</text>
</comment>
<accession>A0A1I5A7W8</accession>
<comment type="cofactor">
    <cofactor evidence="12 16">
        <name>Zn(2+)</name>
        <dbReference type="ChEBI" id="CHEBI:29105"/>
    </cofactor>
    <text evidence="12 16">Binds 1 zinc ion per subunit.</text>
</comment>
<dbReference type="GO" id="GO:0008270">
    <property type="term" value="F:zinc ion binding"/>
    <property type="evidence" value="ECO:0007669"/>
    <property type="project" value="UniProtKB-UniRule"/>
</dbReference>
<dbReference type="NCBIfam" id="TIGR00069">
    <property type="entry name" value="hisD"/>
    <property type="match status" value="1"/>
</dbReference>
<feature type="active site" description="Proton acceptor" evidence="12 14">
    <location>
        <position position="363"/>
    </location>
</feature>
<dbReference type="UniPathway" id="UPA00031">
    <property type="reaction ID" value="UER00014"/>
</dbReference>
<dbReference type="InterPro" id="IPR012131">
    <property type="entry name" value="Hstdl_DH"/>
</dbReference>
<evidence type="ECO:0000256" key="14">
    <source>
        <dbReference type="PIRSR" id="PIRSR000099-1"/>
    </source>
</evidence>
<keyword evidence="9 12" id="KW-0520">NAD</keyword>
<feature type="active site" description="Proton acceptor" evidence="12 14">
    <location>
        <position position="364"/>
    </location>
</feature>
<feature type="binding site" evidence="12 15">
    <location>
        <position position="456"/>
    </location>
    <ligand>
        <name>substrate</name>
    </ligand>
</feature>
<evidence type="ECO:0000256" key="8">
    <source>
        <dbReference type="ARBA" id="ARBA00023002"/>
    </source>
</evidence>
<keyword evidence="6 12" id="KW-0479">Metal-binding</keyword>
<feature type="binding site" evidence="12 16">
    <location>
        <position position="456"/>
    </location>
    <ligand>
        <name>Zn(2+)</name>
        <dbReference type="ChEBI" id="CHEBI:29105"/>
    </ligand>
</feature>
<evidence type="ECO:0000256" key="2">
    <source>
        <dbReference type="ARBA" id="ARBA00004940"/>
    </source>
</evidence>
<organism evidence="18 19">
    <name type="scientific">Mycetocola miduiensis</name>
    <dbReference type="NCBI Taxonomy" id="995034"/>
    <lineage>
        <taxon>Bacteria</taxon>
        <taxon>Bacillati</taxon>
        <taxon>Actinomycetota</taxon>
        <taxon>Actinomycetes</taxon>
        <taxon>Micrococcales</taxon>
        <taxon>Microbacteriaceae</taxon>
        <taxon>Mycetocola</taxon>
    </lineage>
</organism>
<feature type="binding site" evidence="12 15">
    <location>
        <position position="397"/>
    </location>
    <ligand>
        <name>substrate</name>
    </ligand>
</feature>